<dbReference type="OrthoDB" id="9788235at2"/>
<dbReference type="PRINTS" id="PR00080">
    <property type="entry name" value="SDRFAMILY"/>
</dbReference>
<reference key="1">
    <citation type="submission" date="2010-11" db="EMBL/GenBank/DDBJ databases">
        <title>The complete genome of Leadbetterella byssophila DSM 17132.</title>
        <authorList>
            <consortium name="US DOE Joint Genome Institute (JGI-PGF)"/>
            <person name="Lucas S."/>
            <person name="Copeland A."/>
            <person name="Lapidus A."/>
            <person name="Glavina del Rio T."/>
            <person name="Dalin E."/>
            <person name="Tice H."/>
            <person name="Bruce D."/>
            <person name="Goodwin L."/>
            <person name="Pitluck S."/>
            <person name="Kyrpides N."/>
            <person name="Mavromatis K."/>
            <person name="Ivanova N."/>
            <person name="Teshima H."/>
            <person name="Brettin T."/>
            <person name="Detter J.C."/>
            <person name="Han C."/>
            <person name="Tapia R."/>
            <person name="Land M."/>
            <person name="Hauser L."/>
            <person name="Markowitz V."/>
            <person name="Cheng J.-F."/>
            <person name="Hugenholtz P."/>
            <person name="Woyke T."/>
            <person name="Wu D."/>
            <person name="Tindall B."/>
            <person name="Pomrenke H.G."/>
            <person name="Brambilla E."/>
            <person name="Klenk H.-P."/>
            <person name="Eisen J.A."/>
        </authorList>
    </citation>
    <scope>NUCLEOTIDE SEQUENCE [LARGE SCALE GENOMIC DNA]</scope>
    <source>
        <strain>DSM 17132</strain>
    </source>
</reference>
<dbReference type="SUPFAM" id="SSF51735">
    <property type="entry name" value="NAD(P)-binding Rossmann-fold domains"/>
    <property type="match status" value="1"/>
</dbReference>
<dbReference type="RefSeq" id="WP_013408736.1">
    <property type="nucleotide sequence ID" value="NC_014655.1"/>
</dbReference>
<gene>
    <name evidence="3" type="ordered locus">Lbys_1994</name>
</gene>
<evidence type="ECO:0000313" key="4">
    <source>
        <dbReference type="Proteomes" id="UP000007435"/>
    </source>
</evidence>
<dbReference type="EMBL" id="CP002305">
    <property type="protein sequence ID" value="ADQ17690.1"/>
    <property type="molecule type" value="Genomic_DNA"/>
</dbReference>
<dbReference type="GO" id="GO:0016491">
    <property type="term" value="F:oxidoreductase activity"/>
    <property type="evidence" value="ECO:0007669"/>
    <property type="project" value="UniProtKB-KW"/>
</dbReference>
<dbReference type="PANTHER" id="PTHR43639:SF1">
    <property type="entry name" value="SHORT-CHAIN DEHYDROGENASE_REDUCTASE FAMILY PROTEIN"/>
    <property type="match status" value="1"/>
</dbReference>
<evidence type="ECO:0000256" key="1">
    <source>
        <dbReference type="ARBA" id="ARBA00006484"/>
    </source>
</evidence>
<dbReference type="PRINTS" id="PR00081">
    <property type="entry name" value="GDHRDH"/>
</dbReference>
<keyword evidence="4" id="KW-1185">Reference proteome</keyword>
<accession>E4RSF4</accession>
<dbReference type="Gene3D" id="3.40.50.720">
    <property type="entry name" value="NAD(P)-binding Rossmann-like Domain"/>
    <property type="match status" value="1"/>
</dbReference>
<dbReference type="PANTHER" id="PTHR43639">
    <property type="entry name" value="OXIDOREDUCTASE, SHORT-CHAIN DEHYDROGENASE/REDUCTASE FAMILY (AFU_ORTHOLOGUE AFUA_5G02870)"/>
    <property type="match status" value="1"/>
</dbReference>
<dbReference type="Proteomes" id="UP000007435">
    <property type="component" value="Chromosome"/>
</dbReference>
<dbReference type="PROSITE" id="PS00061">
    <property type="entry name" value="ADH_SHORT"/>
    <property type="match status" value="1"/>
</dbReference>
<reference evidence="3 4" key="2">
    <citation type="journal article" date="2011" name="Stand. Genomic Sci.">
        <title>Complete genome sequence of Leadbetterella byssophila type strain (4M15).</title>
        <authorList>
            <person name="Abt B."/>
            <person name="Teshima H."/>
            <person name="Lucas S."/>
            <person name="Lapidus A."/>
            <person name="Del Rio T.G."/>
            <person name="Nolan M."/>
            <person name="Tice H."/>
            <person name="Cheng J.F."/>
            <person name="Pitluck S."/>
            <person name="Liolios K."/>
            <person name="Pagani I."/>
            <person name="Ivanova N."/>
            <person name="Mavromatis K."/>
            <person name="Pati A."/>
            <person name="Tapia R."/>
            <person name="Han C."/>
            <person name="Goodwin L."/>
            <person name="Chen A."/>
            <person name="Palaniappan K."/>
            <person name="Land M."/>
            <person name="Hauser L."/>
            <person name="Chang Y.J."/>
            <person name="Jeffries C.D."/>
            <person name="Rohde M."/>
            <person name="Goker M."/>
            <person name="Tindall B.J."/>
            <person name="Detter J.C."/>
            <person name="Woyke T."/>
            <person name="Bristow J."/>
            <person name="Eisen J.A."/>
            <person name="Markowitz V."/>
            <person name="Hugenholtz P."/>
            <person name="Klenk H.P."/>
            <person name="Kyrpides N.C."/>
        </authorList>
    </citation>
    <scope>NUCLEOTIDE SEQUENCE [LARGE SCALE GENOMIC DNA]</scope>
    <source>
        <strain evidence="4">DSM 17132 / JCM 16389 / KACC 11308 / NBRC 106382 / 4M15</strain>
    </source>
</reference>
<dbReference type="InterPro" id="IPR020904">
    <property type="entry name" value="Sc_DH/Rdtase_CS"/>
</dbReference>
<dbReference type="FunFam" id="3.40.50.720:FF:000084">
    <property type="entry name" value="Short-chain dehydrogenase reductase"/>
    <property type="match status" value="1"/>
</dbReference>
<evidence type="ECO:0000256" key="2">
    <source>
        <dbReference type="ARBA" id="ARBA00023002"/>
    </source>
</evidence>
<dbReference type="Pfam" id="PF13561">
    <property type="entry name" value="adh_short_C2"/>
    <property type="match status" value="1"/>
</dbReference>
<dbReference type="InterPro" id="IPR036291">
    <property type="entry name" value="NAD(P)-bd_dom_sf"/>
</dbReference>
<dbReference type="eggNOG" id="COG1028">
    <property type="taxonomic scope" value="Bacteria"/>
</dbReference>
<dbReference type="CDD" id="cd05233">
    <property type="entry name" value="SDR_c"/>
    <property type="match status" value="1"/>
</dbReference>
<dbReference type="InterPro" id="IPR002347">
    <property type="entry name" value="SDR_fam"/>
</dbReference>
<keyword evidence="2" id="KW-0560">Oxidoreductase</keyword>
<comment type="similarity">
    <text evidence="1">Belongs to the short-chain dehydrogenases/reductases (SDR) family.</text>
</comment>
<evidence type="ECO:0000313" key="3">
    <source>
        <dbReference type="EMBL" id="ADQ17690.1"/>
    </source>
</evidence>
<sequence length="242" mass="26297">MHKILITGGSRGIGAATTYLAFKRGYEVLFTYKKDLQSAENLANKIQKEGGKVGFVQADLRYEEEVKKVFAEVQRRWGKLDVLVNNAGGLALQSTFRGIEMGRWKNMFHLNFFSAVQCTAEALKYMQVGASIVNVSSIAARSGAPGEYMDYASAKAALECFTKGLAQELGPEGIRVNAVRPAFIYTEIHADGGEVGRVDRIKSGIPLRRGGHAEEVAEAILWLASPLSSYSTGTIIDVTGGR</sequence>
<dbReference type="KEGG" id="lby:Lbys_1994"/>
<dbReference type="STRING" id="649349.Lbys_1994"/>
<organism evidence="3 4">
    <name type="scientific">Leadbetterella byssophila (strain DSM 17132 / JCM 16389 / KACC 11308 / NBRC 106382 / 4M15)</name>
    <dbReference type="NCBI Taxonomy" id="649349"/>
    <lineage>
        <taxon>Bacteria</taxon>
        <taxon>Pseudomonadati</taxon>
        <taxon>Bacteroidota</taxon>
        <taxon>Cytophagia</taxon>
        <taxon>Cytophagales</taxon>
        <taxon>Leadbetterellaceae</taxon>
        <taxon>Leadbetterella</taxon>
    </lineage>
</organism>
<dbReference type="HOGENOM" id="CLU_010194_1_3_10"/>
<proteinExistence type="inferred from homology"/>
<name>E4RSF4_LEAB4</name>
<protein>
    <submittedName>
        <fullName evidence="3">Short-chain dehydrogenase/reductase SDR</fullName>
    </submittedName>
</protein>
<dbReference type="AlphaFoldDB" id="E4RSF4"/>